<protein>
    <submittedName>
        <fullName evidence="3">Uncharacterized protein</fullName>
    </submittedName>
</protein>
<dbReference type="WBParaSite" id="ACRNAN_scaffold10954.g23084.t1">
    <property type="protein sequence ID" value="ACRNAN_scaffold10954.g23084.t1"/>
    <property type="gene ID" value="ACRNAN_scaffold10954.g23084"/>
</dbReference>
<dbReference type="PANTHER" id="PTHR23021:SF11">
    <property type="entry name" value="SERPENTINE RECEPTOR, CLASS T"/>
    <property type="match status" value="1"/>
</dbReference>
<feature type="transmembrane region" description="Helical" evidence="1">
    <location>
        <begin position="71"/>
        <end position="88"/>
    </location>
</feature>
<evidence type="ECO:0000256" key="1">
    <source>
        <dbReference type="SAM" id="Phobius"/>
    </source>
</evidence>
<feature type="transmembrane region" description="Helical" evidence="1">
    <location>
        <begin position="31"/>
        <end position="50"/>
    </location>
</feature>
<name>A0A914CI87_9BILA</name>
<evidence type="ECO:0000313" key="3">
    <source>
        <dbReference type="WBParaSite" id="ACRNAN_scaffold10954.g23084.t1"/>
    </source>
</evidence>
<keyword evidence="2" id="KW-1185">Reference proteome</keyword>
<dbReference type="InterPro" id="IPR019425">
    <property type="entry name" value="7TM_GPCR_serpentine_rcpt_Srt"/>
</dbReference>
<proteinExistence type="predicted"/>
<dbReference type="SUPFAM" id="SSF81321">
    <property type="entry name" value="Family A G protein-coupled receptor-like"/>
    <property type="match status" value="1"/>
</dbReference>
<feature type="transmembrane region" description="Helical" evidence="1">
    <location>
        <begin position="129"/>
        <end position="148"/>
    </location>
</feature>
<keyword evidence="1" id="KW-0472">Membrane</keyword>
<organism evidence="2 3">
    <name type="scientific">Acrobeloides nanus</name>
    <dbReference type="NCBI Taxonomy" id="290746"/>
    <lineage>
        <taxon>Eukaryota</taxon>
        <taxon>Metazoa</taxon>
        <taxon>Ecdysozoa</taxon>
        <taxon>Nematoda</taxon>
        <taxon>Chromadorea</taxon>
        <taxon>Rhabditida</taxon>
        <taxon>Tylenchina</taxon>
        <taxon>Cephalobomorpha</taxon>
        <taxon>Cephaloboidea</taxon>
        <taxon>Cephalobidae</taxon>
        <taxon>Acrobeloides</taxon>
    </lineage>
</organism>
<keyword evidence="1" id="KW-1133">Transmembrane helix</keyword>
<dbReference type="Gene3D" id="1.20.1070.10">
    <property type="entry name" value="Rhodopsin 7-helix transmembrane proteins"/>
    <property type="match status" value="1"/>
</dbReference>
<accession>A0A914CI87</accession>
<keyword evidence="1" id="KW-0812">Transmembrane</keyword>
<dbReference type="Pfam" id="PF10321">
    <property type="entry name" value="7TM_GPCR_Srt"/>
    <property type="match status" value="1"/>
</dbReference>
<dbReference type="PANTHER" id="PTHR23021">
    <property type="entry name" value="SERPENTINE RECEPTOR, CLASS T"/>
    <property type="match status" value="1"/>
</dbReference>
<evidence type="ECO:0000313" key="2">
    <source>
        <dbReference type="Proteomes" id="UP000887540"/>
    </source>
</evidence>
<dbReference type="AlphaFoldDB" id="A0A914CI87"/>
<reference evidence="3" key="1">
    <citation type="submission" date="2022-11" db="UniProtKB">
        <authorList>
            <consortium name="WormBaseParasite"/>
        </authorList>
    </citation>
    <scope>IDENTIFICATION</scope>
</reference>
<dbReference type="Proteomes" id="UP000887540">
    <property type="component" value="Unplaced"/>
</dbReference>
<sequence length="196" mass="22399">MEWMLFDHAKYDKMYNCSFLSYEEWASLGHVSIPMGCWCSTCATVLLLAFNRLLDLAMPHLSDSIFHGKRIFAWLLIPICYGLYYWWFSCPCLYNSNFYACFLDPYFGLSIDHPTDVVYANFLFSINNIAIIVALGTVYIAIICALIAKTRFANSKSVSAIQRQMIFRTKTETKVTALTNTSSRNTKTAAVTVTRH</sequence>